<dbReference type="EMBL" id="RKLU01000004">
    <property type="protein sequence ID" value="TQQ79766.1"/>
    <property type="molecule type" value="Genomic_DNA"/>
</dbReference>
<dbReference type="Pfam" id="PF04367">
    <property type="entry name" value="DUF502"/>
    <property type="match status" value="1"/>
</dbReference>
<feature type="region of interest" description="Disordered" evidence="1">
    <location>
        <begin position="266"/>
        <end position="288"/>
    </location>
</feature>
<reference evidence="3" key="1">
    <citation type="submission" date="2019-02" db="EMBL/GenBank/DDBJ databases">
        <title>Halonotius sp. a new haloarchaeum isolated from saline soil.</title>
        <authorList>
            <person name="Duran-Viseras A."/>
            <person name="Sanchez-Porro C."/>
            <person name="Ventosa A."/>
        </authorList>
    </citation>
    <scope>NUCLEOTIDE SEQUENCE</scope>
    <source>
        <strain evidence="3">F15B</strain>
    </source>
</reference>
<evidence type="ECO:0000313" key="3">
    <source>
        <dbReference type="EMBL" id="TQQ79766.1"/>
    </source>
</evidence>
<dbReference type="Proteomes" id="UP000705823">
    <property type="component" value="Unassembled WGS sequence"/>
</dbReference>
<name>A0A8J8PAZ9_9EURY</name>
<sequence>MSESEGRLFGDHDGPREFARQAFLTGAAVTLPAVVTLFVLSVVVEFVSKQLNPVVAVLGTLFGTQPTSEVGLKLFSVVLILVAIFGIGVWAERRPGRSGVGVFVDTLVSRIPGIGSLYRSIDEMSGLLLDSDTDSFQEVKLVEFPTEGSYSVAFLTSETPEVIGEATGHDEGMQTVFVPLAPNPVMGGYVLHVAADRVYDVEMTVEEGIQSIVTSGVATGQREEELTEGMLERVNRRFDRSDVIVGLDELEDYAADASDELEDRVQAARAKARSDGDVSREGEDSGKS</sequence>
<feature type="transmembrane region" description="Helical" evidence="2">
    <location>
        <begin position="70"/>
        <end position="91"/>
    </location>
</feature>
<feature type="transmembrane region" description="Helical" evidence="2">
    <location>
        <begin position="21"/>
        <end position="44"/>
    </location>
</feature>
<evidence type="ECO:0000256" key="2">
    <source>
        <dbReference type="SAM" id="Phobius"/>
    </source>
</evidence>
<keyword evidence="2" id="KW-0472">Membrane</keyword>
<dbReference type="OrthoDB" id="51558at2157"/>
<keyword evidence="4" id="KW-1185">Reference proteome</keyword>
<keyword evidence="2" id="KW-0812">Transmembrane</keyword>
<proteinExistence type="predicted"/>
<dbReference type="InterPro" id="IPR007462">
    <property type="entry name" value="COV1-like"/>
</dbReference>
<dbReference type="PANTHER" id="PTHR31876">
    <property type="entry name" value="COV-LIKE PROTEIN 1"/>
    <property type="match status" value="1"/>
</dbReference>
<evidence type="ECO:0000313" key="4">
    <source>
        <dbReference type="Proteomes" id="UP000705823"/>
    </source>
</evidence>
<dbReference type="AlphaFoldDB" id="A0A8J8PAZ9"/>
<organism evidence="3 4">
    <name type="scientific">Halonotius terrestris</name>
    <dbReference type="NCBI Taxonomy" id="2487750"/>
    <lineage>
        <taxon>Archaea</taxon>
        <taxon>Methanobacteriati</taxon>
        <taxon>Methanobacteriota</taxon>
        <taxon>Stenosarchaea group</taxon>
        <taxon>Halobacteria</taxon>
        <taxon>Halobacteriales</taxon>
        <taxon>Haloferacaceae</taxon>
        <taxon>Halonotius</taxon>
    </lineage>
</organism>
<feature type="compositionally biased region" description="Basic and acidic residues" evidence="1">
    <location>
        <begin position="272"/>
        <end position="288"/>
    </location>
</feature>
<evidence type="ECO:0000256" key="1">
    <source>
        <dbReference type="SAM" id="MobiDB-lite"/>
    </source>
</evidence>
<accession>A0A8J8PAZ9</accession>
<gene>
    <name evidence="3" type="ORF">EGH24_09705</name>
</gene>
<comment type="caution">
    <text evidence="3">The sequence shown here is derived from an EMBL/GenBank/DDBJ whole genome shotgun (WGS) entry which is preliminary data.</text>
</comment>
<dbReference type="PANTHER" id="PTHR31876:SF26">
    <property type="entry name" value="PROTEIN LIKE COV 2"/>
    <property type="match status" value="1"/>
</dbReference>
<keyword evidence="2" id="KW-1133">Transmembrane helix</keyword>
<protein>
    <submittedName>
        <fullName evidence="3">DUF502 domain-containing protein</fullName>
    </submittedName>
</protein>
<dbReference type="RefSeq" id="WP_142979958.1">
    <property type="nucleotide sequence ID" value="NZ_RKLU01000004.1"/>
</dbReference>